<dbReference type="PANTHER" id="PTHR34597:SF3">
    <property type="entry name" value="OUTER MEMBRANE TRANSPORTER CDIB"/>
    <property type="match status" value="1"/>
</dbReference>
<evidence type="ECO:0000256" key="1">
    <source>
        <dbReference type="ARBA" id="ARBA00022452"/>
    </source>
</evidence>
<dbReference type="EMBL" id="JACOFX010000009">
    <property type="protein sequence ID" value="MBC3909282.1"/>
    <property type="molecule type" value="Genomic_DNA"/>
</dbReference>
<keyword evidence="3" id="KW-0998">Cell outer membrane</keyword>
<gene>
    <name evidence="6" type="ORF">H8L47_17125</name>
</gene>
<dbReference type="Pfam" id="PF08479">
    <property type="entry name" value="POTRA_2"/>
    <property type="match status" value="1"/>
</dbReference>
<organism evidence="6 7">
    <name type="scientific">Undibacterium umbellatum</name>
    <dbReference type="NCBI Taxonomy" id="2762300"/>
    <lineage>
        <taxon>Bacteria</taxon>
        <taxon>Pseudomonadati</taxon>
        <taxon>Pseudomonadota</taxon>
        <taxon>Betaproteobacteria</taxon>
        <taxon>Burkholderiales</taxon>
        <taxon>Oxalobacteraceae</taxon>
        <taxon>Undibacterium</taxon>
    </lineage>
</organism>
<dbReference type="Pfam" id="PF03865">
    <property type="entry name" value="ShlB"/>
    <property type="match status" value="1"/>
</dbReference>
<comment type="caution">
    <text evidence="6">The sequence shown here is derived from an EMBL/GenBank/DDBJ whole genome shotgun (WGS) entry which is preliminary data.</text>
</comment>
<feature type="domain" description="Polypeptide-transport-associated ShlB-type" evidence="5">
    <location>
        <begin position="64"/>
        <end position="141"/>
    </location>
</feature>
<dbReference type="InterPro" id="IPR005565">
    <property type="entry name" value="Hemolysn_activator_HlyB_C"/>
</dbReference>
<dbReference type="RefSeq" id="WP_186954811.1">
    <property type="nucleotide sequence ID" value="NZ_JACOFX010000009.1"/>
</dbReference>
<keyword evidence="1" id="KW-1134">Transmembrane beta strand</keyword>
<reference evidence="6 7" key="1">
    <citation type="submission" date="2020-08" db="EMBL/GenBank/DDBJ databases">
        <title>Novel species isolated from subtropical streams in China.</title>
        <authorList>
            <person name="Lu H."/>
        </authorList>
    </citation>
    <scope>NUCLEOTIDE SEQUENCE [LARGE SCALE GENOMIC DNA]</scope>
    <source>
        <strain evidence="6 7">NL8W</strain>
    </source>
</reference>
<dbReference type="Gene3D" id="2.40.160.50">
    <property type="entry name" value="membrane protein fhac: a member of the omp85/tpsb transporter family"/>
    <property type="match status" value="1"/>
</dbReference>
<accession>A0ABR6ZBZ7</accession>
<keyword evidence="7" id="KW-1185">Reference proteome</keyword>
<feature type="domain" description="Haemolysin activator HlyB C-terminal" evidence="4">
    <location>
        <begin position="202"/>
        <end position="510"/>
    </location>
</feature>
<dbReference type="InterPro" id="IPR013686">
    <property type="entry name" value="Polypept-transport_assoc_ShlB"/>
</dbReference>
<evidence type="ECO:0000256" key="3">
    <source>
        <dbReference type="ARBA" id="ARBA00023237"/>
    </source>
</evidence>
<keyword evidence="2" id="KW-0812">Transmembrane</keyword>
<evidence type="ECO:0000259" key="5">
    <source>
        <dbReference type="Pfam" id="PF08479"/>
    </source>
</evidence>
<sequence length="551" mass="61004">MCFTLQALTANYHASNGGHALRPGLIATCVALACLQPGLVLANDVASPTFSLPAVQVKSREVLVTEFQFSGNTVISSAELREMTEAYIGKRVSYAELEDLRTRISRLYVERGYLNSGAVLQVTEGEQPFPSGIVPVRLIEGRISEVRIKGEGRLRPAYLQQRLINGDEAFNMPILQQRFQLLLTDPLFEKINSRVIPGEQPGMAKLDIDVVRAKAYGMNLYANNYRAPSIGSQVLGVSGWVRNLTGYGDYLDASLAHSEGADPVHLGWTMPVNSHGTSIKLGIDKGSSSVVGESLAAVDIKSSSSGYELGVNQALVHRLQRKVELGLTYSQRDSQTSLLGEAFSFTPGEPDGYSKIKVVRFSQEWTERWETQALAMRSVFAFGRNNIDSRETGPQVPARHYRIWTGQLQYVKNLDKSGQQIVLRASAQQTPDRLLPLERFSLGGVATVRGYRENAVVRDRAWLVNMEYHYPLPAWQDAGQFKLIAFTDMASASNKDESAQRLASVGAGLNWHRQKWSADMFLAKKLISLPGQNSGNLQDHGLHFQLTYHLF</sequence>
<dbReference type="Proteomes" id="UP000646911">
    <property type="component" value="Unassembled WGS sequence"/>
</dbReference>
<evidence type="ECO:0000259" key="4">
    <source>
        <dbReference type="Pfam" id="PF03865"/>
    </source>
</evidence>
<protein>
    <submittedName>
        <fullName evidence="6">ShlB/FhaC/HecB family hemolysin secretion/activation protein</fullName>
    </submittedName>
</protein>
<evidence type="ECO:0000313" key="6">
    <source>
        <dbReference type="EMBL" id="MBC3909282.1"/>
    </source>
</evidence>
<proteinExistence type="predicted"/>
<evidence type="ECO:0000256" key="2">
    <source>
        <dbReference type="ARBA" id="ARBA00022692"/>
    </source>
</evidence>
<dbReference type="InterPro" id="IPR051544">
    <property type="entry name" value="TPS_OM_transporter"/>
</dbReference>
<evidence type="ECO:0000313" key="7">
    <source>
        <dbReference type="Proteomes" id="UP000646911"/>
    </source>
</evidence>
<dbReference type="PANTHER" id="PTHR34597">
    <property type="entry name" value="SLR1661 PROTEIN"/>
    <property type="match status" value="1"/>
</dbReference>
<dbReference type="Gene3D" id="3.10.20.310">
    <property type="entry name" value="membrane protein fhac"/>
    <property type="match status" value="1"/>
</dbReference>
<name>A0ABR6ZBZ7_9BURK</name>
<keyword evidence="1" id="KW-0472">Membrane</keyword>